<dbReference type="OrthoDB" id="5860827at2759"/>
<sequence>MVNVNHMQCKQQQQQSDSLLDQSSSNCRLLVALVVCLFVGVAVSSKGADLLFQKKISDGPVVGKELDISFIIYNVGEGAAYDISFADTDFGASADFEVVKGQSSGKWEVIEPNTNVSQTITITPSKGGVFPLTSTILEYRKSQNEELSHTSAASYTGMYVESVEEFDKRTSLHLKEWGTFILLSFGSVAFPFALWSYYKVNYENGIKKNK</sequence>
<dbReference type="Pfam" id="PF05753">
    <property type="entry name" value="TRAP_beta"/>
    <property type="match status" value="1"/>
</dbReference>
<evidence type="ECO:0000256" key="1">
    <source>
        <dbReference type="SAM" id="Phobius"/>
    </source>
</evidence>
<dbReference type="EMBL" id="GL883028">
    <property type="protein sequence ID" value="EGG14679.1"/>
    <property type="molecule type" value="Genomic_DNA"/>
</dbReference>
<keyword evidence="1" id="KW-1133">Transmembrane helix</keyword>
<keyword evidence="1" id="KW-0812">Transmembrane</keyword>
<evidence type="ECO:0000313" key="2">
    <source>
        <dbReference type="EMBL" id="EGG14679.1"/>
    </source>
</evidence>
<gene>
    <name evidence="2" type="primary">ssr2</name>
    <name evidence="2" type="ORF">DFA_10937</name>
</gene>
<dbReference type="PANTHER" id="PTHR12861">
    <property type="entry name" value="TRANSLOCON-ASSOCIATED PROTEIN, BETA SUBUNIT PRECURSOR TRAP-BETA SIGNAL SEQUENCE RECEPTOR BETA SUBUNIT"/>
    <property type="match status" value="1"/>
</dbReference>
<dbReference type="RefSeq" id="XP_004351187.1">
    <property type="nucleotide sequence ID" value="XM_004351135.1"/>
</dbReference>
<dbReference type="GO" id="GO:0005783">
    <property type="term" value="C:endoplasmic reticulum"/>
    <property type="evidence" value="ECO:0007669"/>
    <property type="project" value="TreeGrafter"/>
</dbReference>
<keyword evidence="3" id="KW-1185">Reference proteome</keyword>
<dbReference type="Proteomes" id="UP000007797">
    <property type="component" value="Unassembled WGS sequence"/>
</dbReference>
<dbReference type="STRING" id="1054147.F4QBU1"/>
<dbReference type="GeneID" id="14866633"/>
<organism evidence="2 3">
    <name type="scientific">Cavenderia fasciculata</name>
    <name type="common">Slime mold</name>
    <name type="synonym">Dictyostelium fasciculatum</name>
    <dbReference type="NCBI Taxonomy" id="261658"/>
    <lineage>
        <taxon>Eukaryota</taxon>
        <taxon>Amoebozoa</taxon>
        <taxon>Evosea</taxon>
        <taxon>Eumycetozoa</taxon>
        <taxon>Dictyostelia</taxon>
        <taxon>Acytosteliales</taxon>
        <taxon>Cavenderiaceae</taxon>
        <taxon>Cavenderia</taxon>
    </lineage>
</organism>
<protein>
    <submittedName>
        <fullName evidence="2">Translocon-associated protein subunit beta</fullName>
    </submittedName>
</protein>
<dbReference type="PANTHER" id="PTHR12861:SF3">
    <property type="entry name" value="TRANSLOCON-ASSOCIATED PROTEIN SUBUNIT BETA"/>
    <property type="match status" value="1"/>
</dbReference>
<name>F4QBU1_CACFS</name>
<keyword evidence="1" id="KW-0472">Membrane</keyword>
<dbReference type="OMA" id="YGFFNYT"/>
<feature type="transmembrane region" description="Helical" evidence="1">
    <location>
        <begin position="29"/>
        <end position="48"/>
    </location>
</feature>
<evidence type="ECO:0000313" key="3">
    <source>
        <dbReference type="Proteomes" id="UP000007797"/>
    </source>
</evidence>
<dbReference type="AlphaFoldDB" id="F4QBU1"/>
<accession>F4QBU1</accession>
<reference evidence="3" key="1">
    <citation type="journal article" date="2011" name="Genome Res.">
        <title>Phylogeny-wide analysis of social amoeba genomes highlights ancient origins for complex intercellular communication.</title>
        <authorList>
            <person name="Heidel A.J."/>
            <person name="Lawal H.M."/>
            <person name="Felder M."/>
            <person name="Schilde C."/>
            <person name="Helps N.R."/>
            <person name="Tunggal B."/>
            <person name="Rivero F."/>
            <person name="John U."/>
            <person name="Schleicher M."/>
            <person name="Eichinger L."/>
            <person name="Platzer M."/>
            <person name="Noegel A.A."/>
            <person name="Schaap P."/>
            <person name="Gloeckner G."/>
        </authorList>
    </citation>
    <scope>NUCLEOTIDE SEQUENCE [LARGE SCALE GENOMIC DNA]</scope>
    <source>
        <strain evidence="3">SH3</strain>
    </source>
</reference>
<feature type="transmembrane region" description="Helical" evidence="1">
    <location>
        <begin position="177"/>
        <end position="198"/>
    </location>
</feature>
<proteinExistence type="predicted"/>
<dbReference type="KEGG" id="dfa:DFA_10937"/>